<organism evidence="1 2">
    <name type="scientific">Halalkalicoccus paucihalophilus</name>
    <dbReference type="NCBI Taxonomy" id="1008153"/>
    <lineage>
        <taxon>Archaea</taxon>
        <taxon>Methanobacteriati</taxon>
        <taxon>Methanobacteriota</taxon>
        <taxon>Stenosarchaea group</taxon>
        <taxon>Halobacteria</taxon>
        <taxon>Halobacteriales</taxon>
        <taxon>Halococcaceae</taxon>
        <taxon>Halalkalicoccus</taxon>
    </lineage>
</organism>
<accession>A0A151A7S2</accession>
<dbReference type="AlphaFoldDB" id="A0A151A7S2"/>
<dbReference type="Proteomes" id="UP000075321">
    <property type="component" value="Unassembled WGS sequence"/>
</dbReference>
<keyword evidence="2" id="KW-1185">Reference proteome</keyword>
<evidence type="ECO:0000313" key="2">
    <source>
        <dbReference type="Proteomes" id="UP000075321"/>
    </source>
</evidence>
<gene>
    <name evidence="1" type="ORF">HAPAU_41770</name>
</gene>
<reference evidence="1 2" key="1">
    <citation type="submission" date="2016-02" db="EMBL/GenBank/DDBJ databases">
        <title>Genome sequence of Halalkalicoccus paucihalophilus DSM 24557.</title>
        <authorList>
            <person name="Poehlein A."/>
            <person name="Daniel R."/>
        </authorList>
    </citation>
    <scope>NUCLEOTIDE SEQUENCE [LARGE SCALE GENOMIC DNA]</scope>
    <source>
        <strain evidence="1 2">DSM 24557</strain>
    </source>
</reference>
<sequence length="159" mass="18299">MVRKQLIRDCTPVCFRLGRFLSTKEISHTLFSDPLVELDDRLELRDDLVEFSLSTTDLLDLTREVVQFVLVNSRKIFEFGFELRPFGFERGDTLLFGFEIVGDVLKLGLCLPERIELFGSRIFGVGLRLLDCLQCVTCLVEVLCSRLEFIGNACVFFFE</sequence>
<comment type="caution">
    <text evidence="1">The sequence shown here is derived from an EMBL/GenBank/DDBJ whole genome shotgun (WGS) entry which is preliminary data.</text>
</comment>
<protein>
    <submittedName>
        <fullName evidence="1">Uncharacterized protein</fullName>
    </submittedName>
</protein>
<dbReference type="EMBL" id="LTAZ01000019">
    <property type="protein sequence ID" value="KYH23746.1"/>
    <property type="molecule type" value="Genomic_DNA"/>
</dbReference>
<proteinExistence type="predicted"/>
<evidence type="ECO:0000313" key="1">
    <source>
        <dbReference type="EMBL" id="KYH23746.1"/>
    </source>
</evidence>
<name>A0A151A7S2_9EURY</name>